<accession>A0A1C4ZQG7</accession>
<name>A0A1C4ZQG7_MICVI</name>
<proteinExistence type="predicted"/>
<evidence type="ECO:0000256" key="1">
    <source>
        <dbReference type="SAM" id="Phobius"/>
    </source>
</evidence>
<sequence>MPGRPRRRLKASGAGWRHIEDNQYRRRMDDAVREPVSAVRPGRPNLELFGATVALVTLGLAAVTVLLLIPGIVLDWFGYPRADAGRLAGLHGLPVLALGPAVIVLGLAAGHRMGRERRLSGAVRAGLVVIAGVMVSQLLGVYGEGLASAAAIMVWAVGLAPIAAVVARVGARRPGPLLWVGVALAGLVVVDLAVTVGLWLSVGPVEAPRAYAAAWFPTVLLEPAVRLPLGAEAGSARAALVDAAEFLPHALLAAAAFGLAYLRAATRPSAGN</sequence>
<gene>
    <name evidence="2" type="ORF">GA0074695_5918</name>
</gene>
<protein>
    <submittedName>
        <fullName evidence="2">Uncharacterized protein</fullName>
    </submittedName>
</protein>
<feature type="transmembrane region" description="Helical" evidence="1">
    <location>
        <begin position="89"/>
        <end position="109"/>
    </location>
</feature>
<keyword evidence="1" id="KW-0812">Transmembrane</keyword>
<keyword evidence="3" id="KW-1185">Reference proteome</keyword>
<feature type="transmembrane region" description="Helical" evidence="1">
    <location>
        <begin position="246"/>
        <end position="264"/>
    </location>
</feature>
<feature type="transmembrane region" description="Helical" evidence="1">
    <location>
        <begin position="121"/>
        <end position="140"/>
    </location>
</feature>
<organism evidence="2 3">
    <name type="scientific">Micromonospora viridifaciens</name>
    <dbReference type="NCBI Taxonomy" id="1881"/>
    <lineage>
        <taxon>Bacteria</taxon>
        <taxon>Bacillati</taxon>
        <taxon>Actinomycetota</taxon>
        <taxon>Actinomycetes</taxon>
        <taxon>Micromonosporales</taxon>
        <taxon>Micromonosporaceae</taxon>
        <taxon>Micromonospora</taxon>
    </lineage>
</organism>
<feature type="transmembrane region" description="Helical" evidence="1">
    <location>
        <begin position="146"/>
        <end position="166"/>
    </location>
</feature>
<dbReference type="Proteomes" id="UP000198242">
    <property type="component" value="Chromosome I"/>
</dbReference>
<keyword evidence="1" id="KW-1133">Transmembrane helix</keyword>
<dbReference type="EMBL" id="LT607411">
    <property type="protein sequence ID" value="SCF35034.1"/>
    <property type="molecule type" value="Genomic_DNA"/>
</dbReference>
<evidence type="ECO:0000313" key="3">
    <source>
        <dbReference type="Proteomes" id="UP000198242"/>
    </source>
</evidence>
<keyword evidence="1" id="KW-0472">Membrane</keyword>
<feature type="transmembrane region" description="Helical" evidence="1">
    <location>
        <begin position="48"/>
        <end position="69"/>
    </location>
</feature>
<evidence type="ECO:0000313" key="2">
    <source>
        <dbReference type="EMBL" id="SCF35034.1"/>
    </source>
</evidence>
<feature type="transmembrane region" description="Helical" evidence="1">
    <location>
        <begin position="178"/>
        <end position="200"/>
    </location>
</feature>
<reference evidence="3" key="1">
    <citation type="submission" date="2016-06" db="EMBL/GenBank/DDBJ databases">
        <authorList>
            <person name="Varghese N."/>
            <person name="Submissions Spin"/>
        </authorList>
    </citation>
    <scope>NUCLEOTIDE SEQUENCE [LARGE SCALE GENOMIC DNA]</scope>
    <source>
        <strain evidence="3">DSM 43909</strain>
    </source>
</reference>
<dbReference type="AlphaFoldDB" id="A0A1C4ZQG7"/>